<dbReference type="Pfam" id="PF12850">
    <property type="entry name" value="Metallophos_2"/>
    <property type="match status" value="1"/>
</dbReference>
<sequence>MRVGVISDTHGLLRDEVLARLAGVDLVLHAGDVGTPSVLKRLAELAPTLAVRGNVDKGELSTLPETLLYDVGGAWVYMLHDLAALDLSPAAAGIRVVISGHSHVPKLEKRGETLYLNPGSCGRRRFKLPVGLAFLHVEDGEVRAELVTLDAVLPE</sequence>
<dbReference type="OrthoDB" id="9800565at2"/>
<dbReference type="EC" id="3.1.4.-" evidence="2"/>
<dbReference type="SUPFAM" id="SSF56300">
    <property type="entry name" value="Metallo-dependent phosphatases"/>
    <property type="match status" value="1"/>
</dbReference>
<comment type="similarity">
    <text evidence="1 2">Belongs to the metallophosphoesterase superfamily. YfcE family.</text>
</comment>
<dbReference type="RefSeq" id="WP_110884993.1">
    <property type="nucleotide sequence ID" value="NZ_QJSX01000001.1"/>
</dbReference>
<dbReference type="Proteomes" id="UP000248326">
    <property type="component" value="Unassembled WGS sequence"/>
</dbReference>
<name>A0A318SNM8_9DEIO</name>
<feature type="domain" description="Calcineurin-like phosphoesterase" evidence="3">
    <location>
        <begin position="1"/>
        <end position="139"/>
    </location>
</feature>
<evidence type="ECO:0000256" key="1">
    <source>
        <dbReference type="ARBA" id="ARBA00008950"/>
    </source>
</evidence>
<dbReference type="EMBL" id="QJSX01000001">
    <property type="protein sequence ID" value="PYE56512.1"/>
    <property type="molecule type" value="Genomic_DNA"/>
</dbReference>
<organism evidence="4 5">
    <name type="scientific">Deinococcus yavapaiensis KR-236</name>
    <dbReference type="NCBI Taxonomy" id="694435"/>
    <lineage>
        <taxon>Bacteria</taxon>
        <taxon>Thermotogati</taxon>
        <taxon>Deinococcota</taxon>
        <taxon>Deinococci</taxon>
        <taxon>Deinococcales</taxon>
        <taxon>Deinococcaceae</taxon>
        <taxon>Deinococcus</taxon>
    </lineage>
</organism>
<comment type="cofactor">
    <cofactor evidence="2">
        <name>a divalent metal cation</name>
        <dbReference type="ChEBI" id="CHEBI:60240"/>
    </cofactor>
</comment>
<dbReference type="Gene3D" id="3.60.21.10">
    <property type="match status" value="1"/>
</dbReference>
<reference evidence="4 5" key="1">
    <citation type="submission" date="2018-06" db="EMBL/GenBank/DDBJ databases">
        <title>Genomic Encyclopedia of Type Strains, Phase IV (KMG-IV): sequencing the most valuable type-strain genomes for metagenomic binning, comparative biology and taxonomic classification.</title>
        <authorList>
            <person name="Goeker M."/>
        </authorList>
    </citation>
    <scope>NUCLEOTIDE SEQUENCE [LARGE SCALE GENOMIC DNA]</scope>
    <source>
        <strain evidence="4 5">DSM 18048</strain>
    </source>
</reference>
<protein>
    <recommendedName>
        <fullName evidence="2">Phosphoesterase</fullName>
        <ecNumber evidence="2">3.1.4.-</ecNumber>
    </recommendedName>
</protein>
<keyword evidence="2" id="KW-0479">Metal-binding</keyword>
<dbReference type="InterPro" id="IPR000979">
    <property type="entry name" value="Phosphodiesterase_MJ0936/Vps29"/>
</dbReference>
<dbReference type="PANTHER" id="PTHR11124">
    <property type="entry name" value="VACUOLAR SORTING PROTEIN VPS29"/>
    <property type="match status" value="1"/>
</dbReference>
<dbReference type="AlphaFoldDB" id="A0A318SNM8"/>
<evidence type="ECO:0000259" key="3">
    <source>
        <dbReference type="Pfam" id="PF12850"/>
    </source>
</evidence>
<dbReference type="NCBIfam" id="TIGR00040">
    <property type="entry name" value="yfcE"/>
    <property type="match status" value="1"/>
</dbReference>
<dbReference type="GO" id="GO:0046872">
    <property type="term" value="F:metal ion binding"/>
    <property type="evidence" value="ECO:0007669"/>
    <property type="project" value="UniProtKB-KW"/>
</dbReference>
<evidence type="ECO:0000256" key="2">
    <source>
        <dbReference type="RuleBase" id="RU362039"/>
    </source>
</evidence>
<proteinExistence type="inferred from homology"/>
<dbReference type="GO" id="GO:0016787">
    <property type="term" value="F:hydrolase activity"/>
    <property type="evidence" value="ECO:0007669"/>
    <property type="project" value="UniProtKB-UniRule"/>
</dbReference>
<evidence type="ECO:0000313" key="4">
    <source>
        <dbReference type="EMBL" id="PYE56512.1"/>
    </source>
</evidence>
<evidence type="ECO:0000313" key="5">
    <source>
        <dbReference type="Proteomes" id="UP000248326"/>
    </source>
</evidence>
<dbReference type="InterPro" id="IPR024654">
    <property type="entry name" value="Calcineurin-like_PHP_lpxH"/>
</dbReference>
<accession>A0A318SNM8</accession>
<keyword evidence="5" id="KW-1185">Reference proteome</keyword>
<gene>
    <name evidence="4" type="ORF">DES52_101316</name>
</gene>
<comment type="caution">
    <text evidence="4">The sequence shown here is derived from an EMBL/GenBank/DDBJ whole genome shotgun (WGS) entry which is preliminary data.</text>
</comment>
<dbReference type="InterPro" id="IPR029052">
    <property type="entry name" value="Metallo-depent_PP-like"/>
</dbReference>